<gene>
    <name evidence="9" type="ORF">CYMTET_34754</name>
</gene>
<comment type="subcellular location">
    <subcellularLocation>
        <location evidence="2">Nucleus</location>
    </subcellularLocation>
</comment>
<evidence type="ECO:0000256" key="4">
    <source>
        <dbReference type="ARBA" id="ARBA00022722"/>
    </source>
</evidence>
<comment type="similarity">
    <text evidence="3">Belongs to the HARBI1 family.</text>
</comment>
<evidence type="ECO:0000313" key="10">
    <source>
        <dbReference type="Proteomes" id="UP001190700"/>
    </source>
</evidence>
<dbReference type="GO" id="GO:0016787">
    <property type="term" value="F:hydrolase activity"/>
    <property type="evidence" value="ECO:0007669"/>
    <property type="project" value="UniProtKB-KW"/>
</dbReference>
<evidence type="ECO:0000256" key="6">
    <source>
        <dbReference type="ARBA" id="ARBA00022801"/>
    </source>
</evidence>
<reference evidence="9 10" key="1">
    <citation type="journal article" date="2015" name="Genome Biol. Evol.">
        <title>Comparative Genomics of a Bacterivorous Green Alga Reveals Evolutionary Causalities and Consequences of Phago-Mixotrophic Mode of Nutrition.</title>
        <authorList>
            <person name="Burns J.A."/>
            <person name="Paasch A."/>
            <person name="Narechania A."/>
            <person name="Kim E."/>
        </authorList>
    </citation>
    <scope>NUCLEOTIDE SEQUENCE [LARGE SCALE GENOMIC DNA]</scope>
    <source>
        <strain evidence="9 10">PLY_AMNH</strain>
    </source>
</reference>
<dbReference type="PANTHER" id="PTHR22930:SF85">
    <property type="entry name" value="GH03217P-RELATED"/>
    <property type="match status" value="1"/>
</dbReference>
<dbReference type="GO" id="GO:0046872">
    <property type="term" value="F:metal ion binding"/>
    <property type="evidence" value="ECO:0007669"/>
    <property type="project" value="UniProtKB-KW"/>
</dbReference>
<comment type="cofactor">
    <cofactor evidence="1">
        <name>a divalent metal cation</name>
        <dbReference type="ChEBI" id="CHEBI:60240"/>
    </cofactor>
</comment>
<evidence type="ECO:0000256" key="1">
    <source>
        <dbReference type="ARBA" id="ARBA00001968"/>
    </source>
</evidence>
<dbReference type="AlphaFoldDB" id="A0AAE0FB22"/>
<name>A0AAE0FB22_9CHLO</name>
<evidence type="ECO:0000259" key="8">
    <source>
        <dbReference type="Pfam" id="PF13359"/>
    </source>
</evidence>
<comment type="caution">
    <text evidence="9">The sequence shown here is derived from an EMBL/GenBank/DDBJ whole genome shotgun (WGS) entry which is preliminary data.</text>
</comment>
<evidence type="ECO:0000256" key="7">
    <source>
        <dbReference type="ARBA" id="ARBA00023242"/>
    </source>
</evidence>
<keyword evidence="4" id="KW-0540">Nuclease</keyword>
<organism evidence="9 10">
    <name type="scientific">Cymbomonas tetramitiformis</name>
    <dbReference type="NCBI Taxonomy" id="36881"/>
    <lineage>
        <taxon>Eukaryota</taxon>
        <taxon>Viridiplantae</taxon>
        <taxon>Chlorophyta</taxon>
        <taxon>Pyramimonadophyceae</taxon>
        <taxon>Pyramimonadales</taxon>
        <taxon>Pyramimonadaceae</taxon>
        <taxon>Cymbomonas</taxon>
    </lineage>
</organism>
<dbReference type="PANTHER" id="PTHR22930">
    <property type="match status" value="1"/>
</dbReference>
<keyword evidence="5" id="KW-0479">Metal-binding</keyword>
<keyword evidence="7" id="KW-0539">Nucleus</keyword>
<dbReference type="EMBL" id="LGRX02021971">
    <property type="protein sequence ID" value="KAK3256101.1"/>
    <property type="molecule type" value="Genomic_DNA"/>
</dbReference>
<feature type="domain" description="DDE Tnp4" evidence="8">
    <location>
        <begin position="13"/>
        <end position="123"/>
    </location>
</feature>
<proteinExistence type="inferred from homology"/>
<dbReference type="GO" id="GO:0005634">
    <property type="term" value="C:nucleus"/>
    <property type="evidence" value="ECO:0007669"/>
    <property type="project" value="UniProtKB-SubCell"/>
</dbReference>
<evidence type="ECO:0000256" key="3">
    <source>
        <dbReference type="ARBA" id="ARBA00006958"/>
    </source>
</evidence>
<evidence type="ECO:0000256" key="2">
    <source>
        <dbReference type="ARBA" id="ARBA00004123"/>
    </source>
</evidence>
<dbReference type="InterPro" id="IPR045249">
    <property type="entry name" value="HARBI1-like"/>
</dbReference>
<keyword evidence="6" id="KW-0378">Hydrolase</keyword>
<sequence length="143" mass="16714">MNVQAVADFDDFDLLFIDITVGWPWSVHDARVFRNSHLFRCGENGTLFPTATAASFFGGIRVPWCILGDSAYPLKDWLLVPYKDNSTLTQHSRFYNYIHSSTRMVVERAFGRLKCRWTILKDRHYHFFIFITSKHIKLVLLPV</sequence>
<dbReference type="InterPro" id="IPR027806">
    <property type="entry name" value="HARBI1_dom"/>
</dbReference>
<accession>A0AAE0FB22</accession>
<dbReference type="Proteomes" id="UP001190700">
    <property type="component" value="Unassembled WGS sequence"/>
</dbReference>
<protein>
    <recommendedName>
        <fullName evidence="8">DDE Tnp4 domain-containing protein</fullName>
    </recommendedName>
</protein>
<dbReference type="Pfam" id="PF13359">
    <property type="entry name" value="DDE_Tnp_4"/>
    <property type="match status" value="1"/>
</dbReference>
<keyword evidence="10" id="KW-1185">Reference proteome</keyword>
<evidence type="ECO:0000256" key="5">
    <source>
        <dbReference type="ARBA" id="ARBA00022723"/>
    </source>
</evidence>
<dbReference type="GO" id="GO:0004518">
    <property type="term" value="F:nuclease activity"/>
    <property type="evidence" value="ECO:0007669"/>
    <property type="project" value="UniProtKB-KW"/>
</dbReference>
<evidence type="ECO:0000313" key="9">
    <source>
        <dbReference type="EMBL" id="KAK3256101.1"/>
    </source>
</evidence>